<feature type="domain" description="DUF7437" evidence="2">
    <location>
        <begin position="88"/>
        <end position="132"/>
    </location>
</feature>
<protein>
    <recommendedName>
        <fullName evidence="2">DUF7437 domain-containing protein</fullName>
    </recommendedName>
</protein>
<evidence type="ECO:0000313" key="4">
    <source>
        <dbReference type="Proteomes" id="UP001321018"/>
    </source>
</evidence>
<comment type="caution">
    <text evidence="3">The sequence shown here is derived from an EMBL/GenBank/DDBJ whole genome shotgun (WGS) entry which is preliminary data.</text>
</comment>
<dbReference type="AlphaFoldDB" id="A0AAP3E448"/>
<accession>A0AAP3E448</accession>
<gene>
    <name evidence="3" type="ORF">OB960_24180</name>
</gene>
<dbReference type="InterPro" id="IPR036388">
    <property type="entry name" value="WH-like_DNA-bd_sf"/>
</dbReference>
<organism evidence="3 4">
    <name type="scientific">Natronoglomus mannanivorans</name>
    <dbReference type="NCBI Taxonomy" id="2979990"/>
    <lineage>
        <taxon>Archaea</taxon>
        <taxon>Methanobacteriati</taxon>
        <taxon>Methanobacteriota</taxon>
        <taxon>Stenosarchaea group</taxon>
        <taxon>Halobacteria</taxon>
        <taxon>Halobacteriales</taxon>
        <taxon>Natrialbaceae</taxon>
        <taxon>Natronoglomus</taxon>
    </lineage>
</organism>
<dbReference type="SUPFAM" id="SSF46785">
    <property type="entry name" value="Winged helix' DNA-binding domain"/>
    <property type="match status" value="1"/>
</dbReference>
<proteinExistence type="predicted"/>
<feature type="region of interest" description="Disordered" evidence="1">
    <location>
        <begin position="146"/>
        <end position="172"/>
    </location>
</feature>
<dbReference type="InterPro" id="IPR036390">
    <property type="entry name" value="WH_DNA-bd_sf"/>
</dbReference>
<dbReference type="Proteomes" id="UP001321018">
    <property type="component" value="Unassembled WGS sequence"/>
</dbReference>
<evidence type="ECO:0000313" key="3">
    <source>
        <dbReference type="EMBL" id="MCU4744473.1"/>
    </source>
</evidence>
<evidence type="ECO:0000259" key="2">
    <source>
        <dbReference type="Pfam" id="PF24218"/>
    </source>
</evidence>
<dbReference type="EMBL" id="JAOPKA010000029">
    <property type="protein sequence ID" value="MCU4744473.1"/>
    <property type="molecule type" value="Genomic_DNA"/>
</dbReference>
<name>A0AAP3E448_9EURY</name>
<dbReference type="RefSeq" id="WP_338006280.1">
    <property type="nucleotide sequence ID" value="NZ_JAOPKA010000029.1"/>
</dbReference>
<dbReference type="InterPro" id="IPR055860">
    <property type="entry name" value="DUF7437"/>
</dbReference>
<dbReference type="Gene3D" id="1.10.10.10">
    <property type="entry name" value="Winged helix-like DNA-binding domain superfamily/Winged helix DNA-binding domain"/>
    <property type="match status" value="1"/>
</dbReference>
<dbReference type="Pfam" id="PF24218">
    <property type="entry name" value="DUF7437"/>
    <property type="match status" value="1"/>
</dbReference>
<evidence type="ECO:0000256" key="1">
    <source>
        <dbReference type="SAM" id="MobiDB-lite"/>
    </source>
</evidence>
<sequence>MAKVYLTALNTDVTVPELLETVELTKSTVYDYVDALQDAGLMTETGEKNGATAYTANEFTFTLEVDGAKIEVTSDIVAVLAHQDSAPEIQGFVDQYGIATLAAFIDLAYEQARGDVTTRMIAEQLQISRGSAFDMLEHTHRILEIEDEPETYHPDDLSDSERDELLDRSSQP</sequence>
<reference evidence="3" key="1">
    <citation type="submission" date="2022-09" db="EMBL/GenBank/DDBJ databases">
        <title>Enrichment on poylsaccharides allowed isolation of novel metabolic and taxonomic groups of Haloarchaea.</title>
        <authorList>
            <person name="Sorokin D.Y."/>
            <person name="Elcheninov A.G."/>
            <person name="Khizhniak T.V."/>
            <person name="Kolganova T.V."/>
            <person name="Kublanov I.V."/>
        </authorList>
    </citation>
    <scope>NUCLEOTIDE SEQUENCE</scope>
    <source>
        <strain evidence="3">AArc-xg1-1</strain>
    </source>
</reference>